<sequence>MANTAWKSKEQSSRPPVRGAVEEGFVGFQVETDSAMVMGMFNDGEVRRWSDIIQETTLFVERNGLRLGHVLRKGNWSAHFLASDHSGLFKRYSSPNSLPIRARRAFFMDKFSIPSIRF</sequence>
<accession>A0AAV0D3P5</accession>
<comment type="caution">
    <text evidence="1">The sequence shown here is derived from an EMBL/GenBank/DDBJ whole genome shotgun (WGS) entry which is preliminary data.</text>
</comment>
<reference evidence="1" key="1">
    <citation type="submission" date="2022-07" db="EMBL/GenBank/DDBJ databases">
        <authorList>
            <person name="Macas J."/>
            <person name="Novak P."/>
            <person name="Neumann P."/>
        </authorList>
    </citation>
    <scope>NUCLEOTIDE SEQUENCE</scope>
</reference>
<dbReference type="Proteomes" id="UP001152523">
    <property type="component" value="Unassembled WGS sequence"/>
</dbReference>
<name>A0AAV0D3P5_9ASTE</name>
<evidence type="ECO:0008006" key="3">
    <source>
        <dbReference type="Google" id="ProtNLM"/>
    </source>
</evidence>
<evidence type="ECO:0000313" key="1">
    <source>
        <dbReference type="EMBL" id="CAH9092137.1"/>
    </source>
</evidence>
<gene>
    <name evidence="1" type="ORF">CEPIT_LOCUS11955</name>
</gene>
<keyword evidence="2" id="KW-1185">Reference proteome</keyword>
<protein>
    <recommendedName>
        <fullName evidence="3">RNase H type-1 domain-containing protein</fullName>
    </recommendedName>
</protein>
<proteinExistence type="predicted"/>
<dbReference type="AlphaFoldDB" id="A0AAV0D3P5"/>
<dbReference type="EMBL" id="CAMAPF010000072">
    <property type="protein sequence ID" value="CAH9092137.1"/>
    <property type="molecule type" value="Genomic_DNA"/>
</dbReference>
<evidence type="ECO:0000313" key="2">
    <source>
        <dbReference type="Proteomes" id="UP001152523"/>
    </source>
</evidence>
<organism evidence="1 2">
    <name type="scientific">Cuscuta epithymum</name>
    <dbReference type="NCBI Taxonomy" id="186058"/>
    <lineage>
        <taxon>Eukaryota</taxon>
        <taxon>Viridiplantae</taxon>
        <taxon>Streptophyta</taxon>
        <taxon>Embryophyta</taxon>
        <taxon>Tracheophyta</taxon>
        <taxon>Spermatophyta</taxon>
        <taxon>Magnoliopsida</taxon>
        <taxon>eudicotyledons</taxon>
        <taxon>Gunneridae</taxon>
        <taxon>Pentapetalae</taxon>
        <taxon>asterids</taxon>
        <taxon>lamiids</taxon>
        <taxon>Solanales</taxon>
        <taxon>Convolvulaceae</taxon>
        <taxon>Cuscuteae</taxon>
        <taxon>Cuscuta</taxon>
        <taxon>Cuscuta subgen. Cuscuta</taxon>
    </lineage>
</organism>